<evidence type="ECO:0000313" key="3">
    <source>
        <dbReference type="Proteomes" id="UP000284403"/>
    </source>
</evidence>
<comment type="caution">
    <text evidence="2">The sequence shown here is derived from an EMBL/GenBank/DDBJ whole genome shotgun (WGS) entry which is preliminary data.</text>
</comment>
<evidence type="ECO:0000256" key="1">
    <source>
        <dbReference type="SAM" id="MobiDB-lite"/>
    </source>
</evidence>
<keyword evidence="3" id="KW-1185">Reference proteome</keyword>
<evidence type="ECO:0000313" key="2">
    <source>
        <dbReference type="EMBL" id="RNF16807.1"/>
    </source>
</evidence>
<feature type="region of interest" description="Disordered" evidence="1">
    <location>
        <begin position="164"/>
        <end position="183"/>
    </location>
</feature>
<gene>
    <name evidence="2" type="ORF">Tco025E_05037</name>
</gene>
<name>A0A422PGI0_9TRYP</name>
<protein>
    <submittedName>
        <fullName evidence="2">Uncharacterized protein</fullName>
    </submittedName>
</protein>
<dbReference type="EMBL" id="MKKU01000283">
    <property type="protein sequence ID" value="RNF16807.1"/>
    <property type="molecule type" value="Genomic_DNA"/>
</dbReference>
<dbReference type="AlphaFoldDB" id="A0A422PGI0"/>
<accession>A0A422PGI0</accession>
<dbReference type="RefSeq" id="XP_029227922.1">
    <property type="nucleotide sequence ID" value="XM_029371941.1"/>
</dbReference>
<feature type="region of interest" description="Disordered" evidence="1">
    <location>
        <begin position="1"/>
        <end position="28"/>
    </location>
</feature>
<dbReference type="GeneID" id="40318648"/>
<feature type="compositionally biased region" description="Polar residues" evidence="1">
    <location>
        <begin position="1"/>
        <end position="12"/>
    </location>
</feature>
<reference evidence="2 3" key="1">
    <citation type="journal article" date="2018" name="BMC Genomics">
        <title>Genomic comparison of Trypanosoma conorhini and Trypanosoma rangeli to Trypanosoma cruzi strains of high and low virulence.</title>
        <authorList>
            <person name="Bradwell K.R."/>
            <person name="Koparde V.N."/>
            <person name="Matveyev A.V."/>
            <person name="Serrano M.G."/>
            <person name="Alves J.M."/>
            <person name="Parikh H."/>
            <person name="Huang B."/>
            <person name="Lee V."/>
            <person name="Espinosa-Alvarez O."/>
            <person name="Ortiz P.A."/>
            <person name="Costa-Martins A.G."/>
            <person name="Teixeira M.M."/>
            <person name="Buck G.A."/>
        </authorList>
    </citation>
    <scope>NUCLEOTIDE SEQUENCE [LARGE SCALE GENOMIC DNA]</scope>
    <source>
        <strain evidence="2 3">025E</strain>
    </source>
</reference>
<proteinExistence type="predicted"/>
<organism evidence="2 3">
    <name type="scientific">Trypanosoma conorhini</name>
    <dbReference type="NCBI Taxonomy" id="83891"/>
    <lineage>
        <taxon>Eukaryota</taxon>
        <taxon>Discoba</taxon>
        <taxon>Euglenozoa</taxon>
        <taxon>Kinetoplastea</taxon>
        <taxon>Metakinetoplastina</taxon>
        <taxon>Trypanosomatida</taxon>
        <taxon>Trypanosomatidae</taxon>
        <taxon>Trypanosoma</taxon>
    </lineage>
</organism>
<dbReference type="OrthoDB" id="246579at2759"/>
<dbReference type="Proteomes" id="UP000284403">
    <property type="component" value="Unassembled WGS sequence"/>
</dbReference>
<sequence>MSSAFSGQSSWRTPFCPPSAEAADAPGKSAAPLGALPLARPCRKRPRTAVSAQERWGQQVRHTLDSLCPAGNGGAKFSRRHVVLETCRVLHDCWQFRGRPQDAFEPAHSLSKVAQHLLTAYAGYGLTEDGQYLFLQAEERMPYVGFLLVLLQRLLAECDESQGDARTTTTTTGAAVWPQRPPHPAGDGDLRLVTVGSAAFDRLHGHPDAAGHAADAGVVACGDRHASAEALLHEVMEASNGRSVVLLADCRLTEEDVVPLAKGLRAEYFPAAPQAGCECGVMCLVPGAAGGTEWAAGGTCRDATLRQAVSCGRFGARSVTAHALLLGPMGPLLICLQRNGHSQPRSGSGNEADEARLWEWLQCFVRVPQPTVIVQWGGNGRPMEVDALFRLTSLNDGGDGDESPLRRYRRFSAGDANHHSHGDACGCGCGFCGTVLVLYARGATLTLESVTSSAVGAGVCQVWCVRISPHC</sequence>